<feature type="domain" description="Glycosyltransferase 2-like" evidence="1">
    <location>
        <begin position="6"/>
        <end position="140"/>
    </location>
</feature>
<dbReference type="PANTHER" id="PTHR10859:SF91">
    <property type="entry name" value="DOLICHYL-PHOSPHATE BETA-GLUCOSYLTRANSFERASE"/>
    <property type="match status" value="1"/>
</dbReference>
<dbReference type="AlphaFoldDB" id="T1D288"/>
<feature type="non-terminal residue" evidence="2">
    <location>
        <position position="187"/>
    </location>
</feature>
<dbReference type="SUPFAM" id="SSF53448">
    <property type="entry name" value="Nucleotide-diphospho-sugar transferases"/>
    <property type="match status" value="1"/>
</dbReference>
<comment type="caution">
    <text evidence="2">The sequence shown here is derived from an EMBL/GenBank/DDBJ whole genome shotgun (WGS) entry which is preliminary data.</text>
</comment>
<protein>
    <submittedName>
        <fullName evidence="2">Glycosyl transferase, group 2 family protein</fullName>
    </submittedName>
</protein>
<sequence length="187" mass="21004">MEARGGPYEVIVVVDGVADGTADVVRRYASRHVRLLEFPRKLGKGGAILKGLHAAQFDYVGYIDADGPIPPDKFLELAQNLVDVDCVVASRWLRGSRVIRQEPTFNLVAGRLWNVLVRSLLFLPVQDTQCGAKFIRRSVLLPTLRCIALTNRAFDIDLLYHLNKSGRRIREMPVTWSHDPDTRMPIG</sequence>
<reference evidence="2" key="1">
    <citation type="submission" date="2013-08" db="EMBL/GenBank/DDBJ databases">
        <authorList>
            <person name="Mendez C."/>
            <person name="Richter M."/>
            <person name="Ferrer M."/>
            <person name="Sanchez J."/>
        </authorList>
    </citation>
    <scope>NUCLEOTIDE SEQUENCE</scope>
</reference>
<accession>T1D288</accession>
<dbReference type="Gene3D" id="3.90.550.10">
    <property type="entry name" value="Spore Coat Polysaccharide Biosynthesis Protein SpsA, Chain A"/>
    <property type="match status" value="1"/>
</dbReference>
<proteinExistence type="predicted"/>
<keyword evidence="2" id="KW-0808">Transferase</keyword>
<dbReference type="InterPro" id="IPR001173">
    <property type="entry name" value="Glyco_trans_2-like"/>
</dbReference>
<organism evidence="2">
    <name type="scientific">mine drainage metagenome</name>
    <dbReference type="NCBI Taxonomy" id="410659"/>
    <lineage>
        <taxon>unclassified sequences</taxon>
        <taxon>metagenomes</taxon>
        <taxon>ecological metagenomes</taxon>
    </lineage>
</organism>
<evidence type="ECO:0000259" key="1">
    <source>
        <dbReference type="Pfam" id="PF00535"/>
    </source>
</evidence>
<dbReference type="GO" id="GO:0006487">
    <property type="term" value="P:protein N-linked glycosylation"/>
    <property type="evidence" value="ECO:0007669"/>
    <property type="project" value="TreeGrafter"/>
</dbReference>
<name>T1D288_9ZZZZ</name>
<gene>
    <name evidence="2" type="ORF">B1B_02040</name>
</gene>
<dbReference type="EMBL" id="AUZY01001207">
    <property type="protein sequence ID" value="EQD75574.1"/>
    <property type="molecule type" value="Genomic_DNA"/>
</dbReference>
<evidence type="ECO:0000313" key="2">
    <source>
        <dbReference type="EMBL" id="EQD75574.1"/>
    </source>
</evidence>
<dbReference type="PANTHER" id="PTHR10859">
    <property type="entry name" value="GLYCOSYL TRANSFERASE"/>
    <property type="match status" value="1"/>
</dbReference>
<dbReference type="GO" id="GO:0016740">
    <property type="term" value="F:transferase activity"/>
    <property type="evidence" value="ECO:0007669"/>
    <property type="project" value="UniProtKB-KW"/>
</dbReference>
<dbReference type="InterPro" id="IPR029044">
    <property type="entry name" value="Nucleotide-diphossugar_trans"/>
</dbReference>
<dbReference type="Pfam" id="PF00535">
    <property type="entry name" value="Glycos_transf_2"/>
    <property type="match status" value="1"/>
</dbReference>
<reference evidence="2" key="2">
    <citation type="journal article" date="2014" name="ISME J.">
        <title>Microbial stratification in low pH oxic and suboxic macroscopic growths along an acid mine drainage.</title>
        <authorList>
            <person name="Mendez-Garcia C."/>
            <person name="Mesa V."/>
            <person name="Sprenger R.R."/>
            <person name="Richter M."/>
            <person name="Diez M.S."/>
            <person name="Solano J."/>
            <person name="Bargiela R."/>
            <person name="Golyshina O.V."/>
            <person name="Manteca A."/>
            <person name="Ramos J.L."/>
            <person name="Gallego J.R."/>
            <person name="Llorente I."/>
            <person name="Martins Dos Santos V.A."/>
            <person name="Jensen O.N."/>
            <person name="Pelaez A.I."/>
            <person name="Sanchez J."/>
            <person name="Ferrer M."/>
        </authorList>
    </citation>
    <scope>NUCLEOTIDE SEQUENCE</scope>
</reference>